<organism evidence="1 2">
    <name type="scientific">Tilletia indica</name>
    <dbReference type="NCBI Taxonomy" id="43049"/>
    <lineage>
        <taxon>Eukaryota</taxon>
        <taxon>Fungi</taxon>
        <taxon>Dikarya</taxon>
        <taxon>Basidiomycota</taxon>
        <taxon>Ustilaginomycotina</taxon>
        <taxon>Exobasidiomycetes</taxon>
        <taxon>Tilletiales</taxon>
        <taxon>Tilletiaceae</taxon>
        <taxon>Tilletia</taxon>
    </lineage>
</organism>
<name>A0A8T8SC32_9BASI</name>
<sequence>MNEGDYKVLTPSEEVEKWEERLRHPECPPEEGHPYYRFEVTDGHRYKRTIFKKGTDMLWPVATAPRLLRHVQALEPRSARLVSPRMSIGPLQGGRQDVSTERGPDLYRPVHGLHVLWRAQGSPVLPQPGGHQRRKLRDGRRTTHPGGCVELSMLRLNFERFWPLLPSIHIKCRARDDSTVEELALIIATLTRVPVRSLRITRAYGELGQYREKDNIDLDVHPDLDGMTRVLIRHPQYSIQVHMANTFPLRHVLDFLHEQFGQKIALLHEQKIVDPNDPLHQLTKSDGQEEEETFIRLEARTIQRTFEVLKDVVIPDLVHIMVLPVHVDGTATTRPCVMPFGTTLSQWWHIYQGTDMMRDPAFYLDGAPVRGDAAIYNLIANKESTLAVVQIPKHPLVQRASRGQRYERSEYEGNEKVRHPGYIAITFTLHQTSFVAHVVPTTPFRVLLDFLYQELGLSLALHYQGTMLSGSETARSRGMTGTVKVRATRVCINEADEYDLRQQVVAMVTHFHAAEHNGTPWGMMVPVKTTLQKAWSKGFHSLGIMDPRFVIDGERIPNNYRFSGLELEDDSYFD</sequence>
<dbReference type="Proteomes" id="UP000077521">
    <property type="component" value="Unassembled WGS sequence"/>
</dbReference>
<reference evidence="1" key="2">
    <citation type="journal article" date="2019" name="IMA Fungus">
        <title>Genome sequencing and comparison of five Tilletia species to identify candidate genes for the detection of regulated species infecting wheat.</title>
        <authorList>
            <person name="Nguyen H.D.T."/>
            <person name="Sultana T."/>
            <person name="Kesanakurti P."/>
            <person name="Hambleton S."/>
        </authorList>
    </citation>
    <scope>NUCLEOTIDE SEQUENCE</scope>
    <source>
        <strain evidence="1">DAOMC 236416</strain>
    </source>
</reference>
<gene>
    <name evidence="1" type="ORF">A4X13_0g9055</name>
</gene>
<keyword evidence="2" id="KW-1185">Reference proteome</keyword>
<feature type="non-terminal residue" evidence="1">
    <location>
        <position position="1"/>
    </location>
</feature>
<dbReference type="AlphaFoldDB" id="A0A8T8SC32"/>
<protein>
    <submittedName>
        <fullName evidence="1">Uncharacterized protein</fullName>
    </submittedName>
</protein>
<accession>A0A8T8SC32</accession>
<dbReference type="EMBL" id="LWDF02002093">
    <property type="protein sequence ID" value="KAE8236707.1"/>
    <property type="molecule type" value="Genomic_DNA"/>
</dbReference>
<comment type="caution">
    <text evidence="1">The sequence shown here is derived from an EMBL/GenBank/DDBJ whole genome shotgun (WGS) entry which is preliminary data.</text>
</comment>
<reference evidence="1" key="1">
    <citation type="submission" date="2016-04" db="EMBL/GenBank/DDBJ databases">
        <authorList>
            <person name="Nguyen H.D."/>
            <person name="Samba Siva P."/>
            <person name="Cullis J."/>
            <person name="Levesque C.A."/>
            <person name="Hambleton S."/>
        </authorList>
    </citation>
    <scope>NUCLEOTIDE SEQUENCE</scope>
    <source>
        <strain evidence="1">DAOMC 236416</strain>
    </source>
</reference>
<evidence type="ECO:0000313" key="1">
    <source>
        <dbReference type="EMBL" id="KAE8236707.1"/>
    </source>
</evidence>
<evidence type="ECO:0000313" key="2">
    <source>
        <dbReference type="Proteomes" id="UP000077521"/>
    </source>
</evidence>
<proteinExistence type="predicted"/>